<dbReference type="AlphaFoldDB" id="A0A238KV81"/>
<gene>
    <name evidence="1" type="ORF">MAA8898_03286</name>
</gene>
<dbReference type="EMBL" id="FXYF01000009">
    <property type="protein sequence ID" value="SMX45946.1"/>
    <property type="molecule type" value="Genomic_DNA"/>
</dbReference>
<reference evidence="1 2" key="1">
    <citation type="submission" date="2017-05" db="EMBL/GenBank/DDBJ databases">
        <authorList>
            <person name="Song R."/>
            <person name="Chenine A.L."/>
            <person name="Ruprecht R.M."/>
        </authorList>
    </citation>
    <scope>NUCLEOTIDE SEQUENCE [LARGE SCALE GENOMIC DNA]</scope>
    <source>
        <strain evidence="1 2">CECT 8898</strain>
    </source>
</reference>
<accession>A0A238KV81</accession>
<sequence>MPLPGAFCWTRFGAEAGQDFEAILARKEQERRQNGGVFLWGIGNNVAPSLPSLFERVRRPMLAFSPIKSRAQAHDESPDQIAVWTRATGANGEPFQIPSGSMVMSRYTPGKTRHYALVCQSQQPLRSLASPEWVSIGALRNVKTGNPVGSSQVTAVVSIDPAREESGAIYPIAFHCELAAPYVLKLEAPLVISDVAMAEREWSKYRASKWAEAPQQLRLAV</sequence>
<evidence type="ECO:0000313" key="1">
    <source>
        <dbReference type="EMBL" id="SMX45946.1"/>
    </source>
</evidence>
<proteinExistence type="predicted"/>
<protein>
    <submittedName>
        <fullName evidence="1">Uncharacterized protein</fullName>
    </submittedName>
</protein>
<name>A0A238KV81_9RHOB</name>
<dbReference type="Proteomes" id="UP000207598">
    <property type="component" value="Unassembled WGS sequence"/>
</dbReference>
<evidence type="ECO:0000313" key="2">
    <source>
        <dbReference type="Proteomes" id="UP000207598"/>
    </source>
</evidence>
<keyword evidence="2" id="KW-1185">Reference proteome</keyword>
<organism evidence="1 2">
    <name type="scientific">Maliponia aquimaris</name>
    <dbReference type="NCBI Taxonomy" id="1673631"/>
    <lineage>
        <taxon>Bacteria</taxon>
        <taxon>Pseudomonadati</taxon>
        <taxon>Pseudomonadota</taxon>
        <taxon>Alphaproteobacteria</taxon>
        <taxon>Rhodobacterales</taxon>
        <taxon>Paracoccaceae</taxon>
        <taxon>Maliponia</taxon>
    </lineage>
</organism>